<keyword evidence="3" id="KW-0645">Protease</keyword>
<evidence type="ECO:0000313" key="8">
    <source>
        <dbReference type="EMBL" id="GAF94790.1"/>
    </source>
</evidence>
<evidence type="ECO:0000256" key="1">
    <source>
        <dbReference type="ARBA" id="ARBA00000707"/>
    </source>
</evidence>
<accession>X0V2B9</accession>
<dbReference type="GO" id="GO:0004843">
    <property type="term" value="F:cysteine-type deubiquitinase activity"/>
    <property type="evidence" value="ECO:0007669"/>
    <property type="project" value="UniProtKB-EC"/>
</dbReference>
<dbReference type="PROSITE" id="PS50957">
    <property type="entry name" value="JOSEPHIN"/>
    <property type="match status" value="1"/>
</dbReference>
<organism evidence="8">
    <name type="scientific">marine sediment metagenome</name>
    <dbReference type="NCBI Taxonomy" id="412755"/>
    <lineage>
        <taxon>unclassified sequences</taxon>
        <taxon>metagenomes</taxon>
        <taxon>ecological metagenomes</taxon>
    </lineage>
</organism>
<dbReference type="AlphaFoldDB" id="X0V2B9"/>
<feature type="domain" description="Josephin" evidence="7">
    <location>
        <begin position="80"/>
        <end position="102"/>
    </location>
</feature>
<feature type="non-terminal residue" evidence="8">
    <location>
        <position position="102"/>
    </location>
</feature>
<evidence type="ECO:0000256" key="5">
    <source>
        <dbReference type="ARBA" id="ARBA00022801"/>
    </source>
</evidence>
<gene>
    <name evidence="8" type="ORF">S01H1_19511</name>
</gene>
<evidence type="ECO:0000259" key="7">
    <source>
        <dbReference type="PROSITE" id="PS50957"/>
    </source>
</evidence>
<feature type="region of interest" description="Disordered" evidence="6">
    <location>
        <begin position="1"/>
        <end position="34"/>
    </location>
</feature>
<dbReference type="GO" id="GO:0016579">
    <property type="term" value="P:protein deubiquitination"/>
    <property type="evidence" value="ECO:0007669"/>
    <property type="project" value="InterPro"/>
</dbReference>
<keyword evidence="5" id="KW-0378">Hydrolase</keyword>
<comment type="catalytic activity">
    <reaction evidence="1">
        <text>Thiol-dependent hydrolysis of ester, thioester, amide, peptide and isopeptide bonds formed by the C-terminal Gly of ubiquitin (a 76-residue protein attached to proteins as an intracellular targeting signal).</text>
        <dbReference type="EC" id="3.4.19.12"/>
    </reaction>
</comment>
<protein>
    <recommendedName>
        <fullName evidence="2">ubiquitinyl hydrolase 1</fullName>
        <ecNumber evidence="2">3.4.19.12</ecNumber>
    </recommendedName>
</protein>
<proteinExistence type="predicted"/>
<comment type="caution">
    <text evidence="8">The sequence shown here is derived from an EMBL/GenBank/DDBJ whole genome shotgun (WGS) entry which is preliminary data.</text>
</comment>
<evidence type="ECO:0000256" key="6">
    <source>
        <dbReference type="SAM" id="MobiDB-lite"/>
    </source>
</evidence>
<dbReference type="EMBL" id="BARS01010547">
    <property type="protein sequence ID" value="GAF94790.1"/>
    <property type="molecule type" value="Genomic_DNA"/>
</dbReference>
<evidence type="ECO:0000256" key="2">
    <source>
        <dbReference type="ARBA" id="ARBA00012759"/>
    </source>
</evidence>
<reference evidence="8" key="1">
    <citation type="journal article" date="2014" name="Front. Microbiol.">
        <title>High frequency of phylogenetically diverse reductive dehalogenase-homologous genes in deep subseafloor sedimentary metagenomes.</title>
        <authorList>
            <person name="Kawai M."/>
            <person name="Futagami T."/>
            <person name="Toyoda A."/>
            <person name="Takaki Y."/>
            <person name="Nishi S."/>
            <person name="Hori S."/>
            <person name="Arai W."/>
            <person name="Tsubouchi T."/>
            <person name="Morono Y."/>
            <person name="Uchiyama I."/>
            <person name="Ito T."/>
            <person name="Fujiyama A."/>
            <person name="Inagaki F."/>
            <person name="Takami H."/>
        </authorList>
    </citation>
    <scope>NUCLEOTIDE SEQUENCE</scope>
    <source>
        <strain evidence="8">Expedition CK06-06</strain>
    </source>
</reference>
<dbReference type="InterPro" id="IPR006155">
    <property type="entry name" value="Josephin"/>
</dbReference>
<dbReference type="EC" id="3.4.19.12" evidence="2"/>
<keyword evidence="4" id="KW-0833">Ubl conjugation pathway</keyword>
<evidence type="ECO:0000256" key="4">
    <source>
        <dbReference type="ARBA" id="ARBA00022786"/>
    </source>
</evidence>
<dbReference type="GO" id="GO:0006508">
    <property type="term" value="P:proteolysis"/>
    <property type="evidence" value="ECO:0007669"/>
    <property type="project" value="UniProtKB-KW"/>
</dbReference>
<evidence type="ECO:0000256" key="3">
    <source>
        <dbReference type="ARBA" id="ARBA00022670"/>
    </source>
</evidence>
<sequence>MGDGCCSDEEKPTLKKKEKKTKGQQSNCGGYRKGGKTPCAEQLGCHWIVGKGCLTDRDTEIHPAVNKKKPMATNICHGNIPGAYIESQKQLQCAKHALNHVF</sequence>
<name>X0V2B9_9ZZZZ</name>